<evidence type="ECO:0000313" key="1">
    <source>
        <dbReference type="EMBL" id="MFC7392160.1"/>
    </source>
</evidence>
<gene>
    <name evidence="1" type="ORF">ACFQRG_04120</name>
</gene>
<accession>A0ABW2PWT3</accession>
<name>A0ABW2PWT3_9BACL</name>
<proteinExistence type="predicted"/>
<comment type="caution">
    <text evidence="1">The sequence shown here is derived from an EMBL/GenBank/DDBJ whole genome shotgun (WGS) entry which is preliminary data.</text>
</comment>
<evidence type="ECO:0000313" key="2">
    <source>
        <dbReference type="Proteomes" id="UP001596505"/>
    </source>
</evidence>
<dbReference type="RefSeq" id="WP_380963946.1">
    <property type="nucleotide sequence ID" value="NZ_JBHTCO010000004.1"/>
</dbReference>
<sequence>MVRKKEKIEIDELRLYEPTNYYEIMLNDTQETETDITNSNLDDLNNEG</sequence>
<dbReference type="Proteomes" id="UP001596505">
    <property type="component" value="Unassembled WGS sequence"/>
</dbReference>
<reference evidence="2" key="1">
    <citation type="journal article" date="2019" name="Int. J. Syst. Evol. Microbiol.">
        <title>The Global Catalogue of Microorganisms (GCM) 10K type strain sequencing project: providing services to taxonomists for standard genome sequencing and annotation.</title>
        <authorList>
            <consortium name="The Broad Institute Genomics Platform"/>
            <consortium name="The Broad Institute Genome Sequencing Center for Infectious Disease"/>
            <person name="Wu L."/>
            <person name="Ma J."/>
        </authorList>
    </citation>
    <scope>NUCLEOTIDE SEQUENCE [LARGE SCALE GENOMIC DNA]</scope>
    <source>
        <strain evidence="2">CGMCC 1.16305</strain>
    </source>
</reference>
<protein>
    <submittedName>
        <fullName evidence="1">Uncharacterized protein</fullName>
    </submittedName>
</protein>
<dbReference type="EMBL" id="JBHTCO010000004">
    <property type="protein sequence ID" value="MFC7392160.1"/>
    <property type="molecule type" value="Genomic_DNA"/>
</dbReference>
<organism evidence="1 2">
    <name type="scientific">Scopulibacillus cellulosilyticus</name>
    <dbReference type="NCBI Taxonomy" id="2665665"/>
    <lineage>
        <taxon>Bacteria</taxon>
        <taxon>Bacillati</taxon>
        <taxon>Bacillota</taxon>
        <taxon>Bacilli</taxon>
        <taxon>Bacillales</taxon>
        <taxon>Sporolactobacillaceae</taxon>
        <taxon>Scopulibacillus</taxon>
    </lineage>
</organism>
<keyword evidence="2" id="KW-1185">Reference proteome</keyword>